<evidence type="ECO:0000256" key="10">
    <source>
        <dbReference type="SAM" id="MobiDB-lite"/>
    </source>
</evidence>
<feature type="region of interest" description="Disordered" evidence="10">
    <location>
        <begin position="187"/>
        <end position="228"/>
    </location>
</feature>
<sequence length="228" mass="25259">MLTLLVLTSVVLFSAAPQSEAIVVYTGWERHALVGSDIRLSCSFFSWRWTSDDVTFSWSYRPDGAKDSISIFHYTNGVPYVDNKGPFRDRLEFVGNPARRDGSILIRNLDFADNGTFTCDAKNPPDIVGRPSSVRLLVFEKIPIQAGVITGAIIGVVLGLLILVVAIYYLMRFLVARRVFSLSVSKHGKKGKGKEGAQQKQASVVVDPAKQKAPASEKKKQEARREKK</sequence>
<protein>
    <recommendedName>
        <fullName evidence="13">Ig-like domain-containing protein</fullName>
    </recommendedName>
</protein>
<evidence type="ECO:0000256" key="9">
    <source>
        <dbReference type="ARBA" id="ARBA00023319"/>
    </source>
</evidence>
<evidence type="ECO:0000259" key="13">
    <source>
        <dbReference type="PROSITE" id="PS50835"/>
    </source>
</evidence>
<evidence type="ECO:0000256" key="5">
    <source>
        <dbReference type="ARBA" id="ARBA00022989"/>
    </source>
</evidence>
<feature type="signal peptide" evidence="12">
    <location>
        <begin position="1"/>
        <end position="21"/>
    </location>
</feature>
<dbReference type="AlphaFoldDB" id="A0A5N5KYU3"/>
<evidence type="ECO:0000256" key="3">
    <source>
        <dbReference type="ARBA" id="ARBA00022692"/>
    </source>
</evidence>
<evidence type="ECO:0000256" key="11">
    <source>
        <dbReference type="SAM" id="Phobius"/>
    </source>
</evidence>
<dbReference type="Pfam" id="PF07686">
    <property type="entry name" value="V-set"/>
    <property type="match status" value="1"/>
</dbReference>
<evidence type="ECO:0000313" key="15">
    <source>
        <dbReference type="Proteomes" id="UP000327468"/>
    </source>
</evidence>
<organism evidence="14 15">
    <name type="scientific">Pangasianodon hypophthalmus</name>
    <name type="common">Striped catfish</name>
    <name type="synonym">Helicophagus hypophthalmus</name>
    <dbReference type="NCBI Taxonomy" id="310915"/>
    <lineage>
        <taxon>Eukaryota</taxon>
        <taxon>Metazoa</taxon>
        <taxon>Chordata</taxon>
        <taxon>Craniata</taxon>
        <taxon>Vertebrata</taxon>
        <taxon>Euteleostomi</taxon>
        <taxon>Actinopterygii</taxon>
        <taxon>Neopterygii</taxon>
        <taxon>Teleostei</taxon>
        <taxon>Ostariophysi</taxon>
        <taxon>Siluriformes</taxon>
        <taxon>Pangasiidae</taxon>
        <taxon>Pangasianodon</taxon>
    </lineage>
</organism>
<name>A0A5N5KYU3_PANHP</name>
<evidence type="ECO:0000256" key="8">
    <source>
        <dbReference type="ARBA" id="ARBA00023180"/>
    </source>
</evidence>
<feature type="chain" id="PRO_5024313621" description="Ig-like domain-containing protein" evidence="12">
    <location>
        <begin position="22"/>
        <end position="228"/>
    </location>
</feature>
<dbReference type="FunFam" id="2.60.40.10:FF:000193">
    <property type="entry name" value="Myelin protein zero-like 1 like"/>
    <property type="match status" value="1"/>
</dbReference>
<dbReference type="PANTHER" id="PTHR13869">
    <property type="entry name" value="MYELIN P0 RELATED"/>
    <property type="match status" value="1"/>
</dbReference>
<comment type="similarity">
    <text evidence="2">Belongs to the myelin P0 protein family.</text>
</comment>
<dbReference type="PRINTS" id="PR00213">
    <property type="entry name" value="MYELINP0"/>
</dbReference>
<dbReference type="GO" id="GO:0042552">
    <property type="term" value="P:myelination"/>
    <property type="evidence" value="ECO:0007669"/>
    <property type="project" value="TreeGrafter"/>
</dbReference>
<evidence type="ECO:0000256" key="6">
    <source>
        <dbReference type="ARBA" id="ARBA00023136"/>
    </source>
</evidence>
<evidence type="ECO:0000256" key="4">
    <source>
        <dbReference type="ARBA" id="ARBA00022729"/>
    </source>
</evidence>
<dbReference type="Proteomes" id="UP000327468">
    <property type="component" value="Chromosome 21"/>
</dbReference>
<dbReference type="InterPro" id="IPR036179">
    <property type="entry name" value="Ig-like_dom_sf"/>
</dbReference>
<comment type="subcellular location">
    <subcellularLocation>
        <location evidence="1">Membrane</location>
        <topology evidence="1">Single-pass type I membrane protein</topology>
    </subcellularLocation>
</comment>
<evidence type="ECO:0000256" key="2">
    <source>
        <dbReference type="ARBA" id="ARBA00007180"/>
    </source>
</evidence>
<feature type="transmembrane region" description="Helical" evidence="11">
    <location>
        <begin position="144"/>
        <end position="170"/>
    </location>
</feature>
<feature type="compositionally biased region" description="Basic and acidic residues" evidence="10">
    <location>
        <begin position="215"/>
        <end position="228"/>
    </location>
</feature>
<evidence type="ECO:0000313" key="14">
    <source>
        <dbReference type="EMBL" id="KAB5535645.1"/>
    </source>
</evidence>
<dbReference type="PROSITE" id="PS50835">
    <property type="entry name" value="IG_LIKE"/>
    <property type="match status" value="1"/>
</dbReference>
<dbReference type="InterPro" id="IPR003599">
    <property type="entry name" value="Ig_sub"/>
</dbReference>
<dbReference type="PANTHER" id="PTHR13869:SF7">
    <property type="entry name" value="MYELIN PROTEIN P0"/>
    <property type="match status" value="1"/>
</dbReference>
<keyword evidence="9" id="KW-0393">Immunoglobulin domain</keyword>
<keyword evidence="6 11" id="KW-0472">Membrane</keyword>
<reference evidence="14 15" key="1">
    <citation type="submission" date="2019-06" db="EMBL/GenBank/DDBJ databases">
        <title>A chromosome-scale genome assembly of the striped catfish, Pangasianodon hypophthalmus.</title>
        <authorList>
            <person name="Wen M."/>
            <person name="Zahm M."/>
            <person name="Roques C."/>
            <person name="Cabau C."/>
            <person name="Klopp C."/>
            <person name="Donnadieu C."/>
            <person name="Jouanno E."/>
            <person name="Avarre J.-C."/>
            <person name="Campet M."/>
            <person name="Ha T.T.T."/>
            <person name="Dugue R."/>
            <person name="Lampietro C."/>
            <person name="Louis A."/>
            <person name="Herpin A."/>
            <person name="Echchiki A."/>
            <person name="Berthelot C."/>
            <person name="Parey E."/>
            <person name="Roest-Crollius H."/>
            <person name="Braasch I."/>
            <person name="Postlethwait J."/>
            <person name="Bobe J."/>
            <person name="Montfort J."/>
            <person name="Bouchez O."/>
            <person name="Begum T."/>
            <person name="Schartl M."/>
            <person name="Guiguen Y."/>
        </authorList>
    </citation>
    <scope>NUCLEOTIDE SEQUENCE [LARGE SCALE GENOMIC DNA]</scope>
    <source>
        <strain evidence="14 15">Indonesia</strain>
        <tissue evidence="14">Blood</tissue>
    </source>
</reference>
<feature type="domain" description="Ig-like" evidence="13">
    <location>
        <begin position="17"/>
        <end position="135"/>
    </location>
</feature>
<dbReference type="SMART" id="SM00406">
    <property type="entry name" value="IGv"/>
    <property type="match status" value="1"/>
</dbReference>
<dbReference type="SMART" id="SM00409">
    <property type="entry name" value="IG"/>
    <property type="match status" value="1"/>
</dbReference>
<evidence type="ECO:0000256" key="1">
    <source>
        <dbReference type="ARBA" id="ARBA00004479"/>
    </source>
</evidence>
<dbReference type="GO" id="GO:0005886">
    <property type="term" value="C:plasma membrane"/>
    <property type="evidence" value="ECO:0007669"/>
    <property type="project" value="TreeGrafter"/>
</dbReference>
<accession>A0A5N5KYU3</accession>
<evidence type="ECO:0000256" key="12">
    <source>
        <dbReference type="SAM" id="SignalP"/>
    </source>
</evidence>
<dbReference type="OrthoDB" id="9941287at2759"/>
<comment type="caution">
    <text evidence="14">The sequence shown here is derived from an EMBL/GenBank/DDBJ whole genome shotgun (WGS) entry which is preliminary data.</text>
</comment>
<dbReference type="SUPFAM" id="SSF48726">
    <property type="entry name" value="Immunoglobulin"/>
    <property type="match status" value="1"/>
</dbReference>
<dbReference type="InterPro" id="IPR013106">
    <property type="entry name" value="Ig_V-set"/>
</dbReference>
<keyword evidence="15" id="KW-1185">Reference proteome</keyword>
<keyword evidence="3 11" id="KW-0812">Transmembrane</keyword>
<keyword evidence="4 12" id="KW-0732">Signal</keyword>
<keyword evidence="8" id="KW-0325">Glycoprotein</keyword>
<keyword evidence="5 11" id="KW-1133">Transmembrane helix</keyword>
<proteinExistence type="inferred from homology"/>
<gene>
    <name evidence="14" type="ORF">PHYPO_G00120270</name>
</gene>
<dbReference type="Gene3D" id="2.60.40.10">
    <property type="entry name" value="Immunoglobulins"/>
    <property type="match status" value="1"/>
</dbReference>
<dbReference type="EMBL" id="VFJC01000022">
    <property type="protein sequence ID" value="KAB5535645.1"/>
    <property type="molecule type" value="Genomic_DNA"/>
</dbReference>
<evidence type="ECO:0000256" key="7">
    <source>
        <dbReference type="ARBA" id="ARBA00023157"/>
    </source>
</evidence>
<dbReference type="InterPro" id="IPR000920">
    <property type="entry name" value="Myelin_P0-rel"/>
</dbReference>
<keyword evidence="7" id="KW-1015">Disulfide bond</keyword>
<dbReference type="InterPro" id="IPR007110">
    <property type="entry name" value="Ig-like_dom"/>
</dbReference>
<dbReference type="InterPro" id="IPR013783">
    <property type="entry name" value="Ig-like_fold"/>
</dbReference>